<dbReference type="GeneID" id="40329203"/>
<reference evidence="1 2" key="1">
    <citation type="journal article" date="2018" name="BMC Genomics">
        <title>Genomic comparison of Trypanosoma conorhini and Trypanosoma rangeli to Trypanosoma cruzi strains of high and low virulence.</title>
        <authorList>
            <person name="Bradwell K.R."/>
            <person name="Koparde V.N."/>
            <person name="Matveyev A.V."/>
            <person name="Serrano M.G."/>
            <person name="Alves J.M."/>
            <person name="Parikh H."/>
            <person name="Huang B."/>
            <person name="Lee V."/>
            <person name="Espinosa-Alvarez O."/>
            <person name="Ortiz P.A."/>
            <person name="Costa-Martins A.G."/>
            <person name="Teixeira M.M."/>
            <person name="Buck G.A."/>
        </authorList>
    </citation>
    <scope>NUCLEOTIDE SEQUENCE [LARGE SCALE GENOMIC DNA]</scope>
    <source>
        <strain evidence="1 2">AM80</strain>
    </source>
</reference>
<dbReference type="VEuPathDB" id="TriTrypDB:TRSC58_01733"/>
<organism evidence="1 2">
    <name type="scientific">Trypanosoma rangeli</name>
    <dbReference type="NCBI Taxonomy" id="5698"/>
    <lineage>
        <taxon>Eukaryota</taxon>
        <taxon>Discoba</taxon>
        <taxon>Euglenozoa</taxon>
        <taxon>Kinetoplastea</taxon>
        <taxon>Metakinetoplastina</taxon>
        <taxon>Trypanosomatida</taxon>
        <taxon>Trypanosomatidae</taxon>
        <taxon>Trypanosoma</taxon>
        <taxon>Herpetosoma</taxon>
    </lineage>
</organism>
<evidence type="ECO:0000313" key="2">
    <source>
        <dbReference type="Proteomes" id="UP000283634"/>
    </source>
</evidence>
<accession>A0A3R7LVR1</accession>
<dbReference type="EMBL" id="MKGL01000170">
    <property type="protein sequence ID" value="RNF04211.1"/>
    <property type="molecule type" value="Genomic_DNA"/>
</dbReference>
<sequence length="186" mass="19974">MPCTPSVVAVAAAGTVTTTAEAFEAGLVRLVRSHHIHTVELLSATEQKHVGAAVCPSSPLPVFIVVEAQLTSTLTWQSDSRSRPHFNNELSGDGSNVFTYHISFLSPTDAGTISVPSLPFNFPRTTLSAEWCAQLQRRLAVCSALTGLPTSLRVSLLPYVPHLTWDRGRDGDSWGDAQCDDDVNSS</sequence>
<evidence type="ECO:0000313" key="1">
    <source>
        <dbReference type="EMBL" id="RNF04211.1"/>
    </source>
</evidence>
<keyword evidence="2" id="KW-1185">Reference proteome</keyword>
<comment type="caution">
    <text evidence="1">The sequence shown here is derived from an EMBL/GenBank/DDBJ whole genome shotgun (WGS) entry which is preliminary data.</text>
</comment>
<name>A0A3R7LVR1_TRYRA</name>
<dbReference type="Proteomes" id="UP000283634">
    <property type="component" value="Unassembled WGS sequence"/>
</dbReference>
<proteinExistence type="predicted"/>
<dbReference type="RefSeq" id="XP_029237972.1">
    <property type="nucleotide sequence ID" value="XM_029382156.1"/>
</dbReference>
<gene>
    <name evidence="1" type="ORF">TraAM80_05270</name>
</gene>
<dbReference type="AlphaFoldDB" id="A0A3R7LVR1"/>
<protein>
    <submittedName>
        <fullName evidence="1">Uncharacterized protein</fullName>
    </submittedName>
</protein>